<dbReference type="GO" id="GO:0042162">
    <property type="term" value="F:telomeric DNA binding"/>
    <property type="evidence" value="ECO:0007669"/>
    <property type="project" value="TreeGrafter"/>
</dbReference>
<evidence type="ECO:0000256" key="10">
    <source>
        <dbReference type="ARBA" id="ARBA00023242"/>
    </source>
</evidence>
<keyword evidence="3" id="KW-0227">DNA damage</keyword>
<dbReference type="KEGG" id="btab:109041368"/>
<dbReference type="GO" id="GO:0005524">
    <property type="term" value="F:ATP binding"/>
    <property type="evidence" value="ECO:0007669"/>
    <property type="project" value="UniProtKB-KW"/>
</dbReference>
<organism evidence="13 14">
    <name type="scientific">Bemisia tabaci</name>
    <name type="common">Sweetpotato whitefly</name>
    <name type="synonym">Aleurodes tabaci</name>
    <dbReference type="NCBI Taxonomy" id="7038"/>
    <lineage>
        <taxon>Eukaryota</taxon>
        <taxon>Metazoa</taxon>
        <taxon>Ecdysozoa</taxon>
        <taxon>Arthropoda</taxon>
        <taxon>Hexapoda</taxon>
        <taxon>Insecta</taxon>
        <taxon>Pterygota</taxon>
        <taxon>Neoptera</taxon>
        <taxon>Paraneoptera</taxon>
        <taxon>Hemiptera</taxon>
        <taxon>Sternorrhyncha</taxon>
        <taxon>Aleyrodoidea</taxon>
        <taxon>Aleyrodidae</taxon>
        <taxon>Aleyrodinae</taxon>
        <taxon>Bemisia</taxon>
    </lineage>
</organism>
<name>A0A9P0F701_BEMTA</name>
<dbReference type="PANTHER" id="PTHR12604:SF4">
    <property type="entry name" value="X-RAY REPAIR CROSS-COMPLEMENTING PROTEIN 5"/>
    <property type="match status" value="1"/>
</dbReference>
<feature type="region of interest" description="Disordered" evidence="11">
    <location>
        <begin position="575"/>
        <end position="603"/>
    </location>
</feature>
<dbReference type="GO" id="GO:0000723">
    <property type="term" value="P:telomere maintenance"/>
    <property type="evidence" value="ECO:0007669"/>
    <property type="project" value="TreeGrafter"/>
</dbReference>
<dbReference type="Gene3D" id="2.40.290.10">
    <property type="match status" value="1"/>
</dbReference>
<sequence length="750" mass="83505">MPPRKKKIQEAVVIILDVGYGGENAGTSSSKSFFEKGKECVIGLIKKKIFSKSQELVSLILMNSEETLNDLNAREDGYENIKLAFPLREASWQLAKTVADLKPTEIDSVDALDAMAVALNYIQQEQQSDECVKLSNMVVISRFAGATDTVQANSILRQLKSMASELTIIGYGVDEIQEVSQQVESSQERSLRRLHENLAVISSMVSKMNSYGMESSALCSFEDILSHLSYFKGKSVRPTAWRVDLEIGRDIQIEVVAYKLVAEQERFEWTTQKKTENTTILAKDSENGGGGIADAVAGTADAAEGTANAGAVITEEPKSAVYRDIKAYMDVDDQGDEREVAPEDIVKSYVYGDKIIPFPTHDSETMAYESGPRSLKLIGFTKQRNVPKYILQGNGVNVLTCGKNSGAVFAALHKVLEAQQLVGIVRRVYNRNNAPAIGTLYPEVVDGKKVLTFIELPFAGDVITLKFPSLSHVNPTSEQKNAINKLIDTLDLYNPDDPDNELFHPEKTYDPDRQLMYHKFAQQILYPEDSSQSELPDHIEKLTSLPNELKEKAEPVIEDIKQVFPLVEIERKQWKKGRATNGKVDDEPDNGEVNDDGPSGAQTAGISSIFKPTVVQVTAIHPVKDFETLIQRGEDHTEVCNQLKKVILNLAKSIKEKEDLLKVIAALKTLRKSCLGENPALYNSWLREFKTLVQERDLKSVWEKIEEEKLGLISNKETANSDISEEDSYNFLQLASAQVEQELDVDMDDL</sequence>
<evidence type="ECO:0000256" key="9">
    <source>
        <dbReference type="ARBA" id="ARBA00023204"/>
    </source>
</evidence>
<evidence type="ECO:0000256" key="5">
    <source>
        <dbReference type="ARBA" id="ARBA00022806"/>
    </source>
</evidence>
<dbReference type="PANTHER" id="PTHR12604">
    <property type="entry name" value="KU AUTOANTIGEN DNA HELICASE"/>
    <property type="match status" value="1"/>
</dbReference>
<keyword evidence="5" id="KW-0347">Helicase</keyword>
<evidence type="ECO:0000256" key="8">
    <source>
        <dbReference type="ARBA" id="ARBA00023172"/>
    </source>
</evidence>
<gene>
    <name evidence="13" type="ORF">BEMITA_LOCUS10325</name>
</gene>
<comment type="subcellular location">
    <subcellularLocation>
        <location evidence="1">Nucleus</location>
    </subcellularLocation>
</comment>
<dbReference type="GO" id="GO:0004386">
    <property type="term" value="F:helicase activity"/>
    <property type="evidence" value="ECO:0007669"/>
    <property type="project" value="UniProtKB-KW"/>
</dbReference>
<dbReference type="SMART" id="SM00559">
    <property type="entry name" value="Ku78"/>
    <property type="match status" value="1"/>
</dbReference>
<evidence type="ECO:0000256" key="11">
    <source>
        <dbReference type="SAM" id="MobiDB-lite"/>
    </source>
</evidence>
<dbReference type="GO" id="GO:0016787">
    <property type="term" value="F:hydrolase activity"/>
    <property type="evidence" value="ECO:0007669"/>
    <property type="project" value="UniProtKB-KW"/>
</dbReference>
<dbReference type="InterPro" id="IPR014893">
    <property type="entry name" value="Ku_PK_bind"/>
</dbReference>
<feature type="domain" description="Ku" evidence="12">
    <location>
        <begin position="337"/>
        <end position="473"/>
    </location>
</feature>
<dbReference type="EMBL" id="OU963867">
    <property type="protein sequence ID" value="CAH0391733.1"/>
    <property type="molecule type" value="Genomic_DNA"/>
</dbReference>
<reference evidence="13" key="1">
    <citation type="submission" date="2021-12" db="EMBL/GenBank/DDBJ databases">
        <authorList>
            <person name="King R."/>
        </authorList>
    </citation>
    <scope>NUCLEOTIDE SEQUENCE</scope>
</reference>
<dbReference type="GO" id="GO:0043564">
    <property type="term" value="C:Ku70:Ku80 complex"/>
    <property type="evidence" value="ECO:0007669"/>
    <property type="project" value="TreeGrafter"/>
</dbReference>
<evidence type="ECO:0000259" key="12">
    <source>
        <dbReference type="SMART" id="SM00559"/>
    </source>
</evidence>
<dbReference type="Gene3D" id="1.10.1600.10">
    <property type="match status" value="1"/>
</dbReference>
<keyword evidence="14" id="KW-1185">Reference proteome</keyword>
<keyword evidence="2" id="KW-0547">Nucleotide-binding</keyword>
<accession>A0A9P0F701</accession>
<evidence type="ECO:0000256" key="1">
    <source>
        <dbReference type="ARBA" id="ARBA00004123"/>
    </source>
</evidence>
<dbReference type="SUPFAM" id="SSF101420">
    <property type="entry name" value="C-terminal domain of Ku80"/>
    <property type="match status" value="1"/>
</dbReference>
<evidence type="ECO:0000313" key="13">
    <source>
        <dbReference type="EMBL" id="CAH0391733.1"/>
    </source>
</evidence>
<dbReference type="Gene3D" id="1.25.40.240">
    <property type="entry name" value="Ku, C-terminal domain"/>
    <property type="match status" value="1"/>
</dbReference>
<dbReference type="Proteomes" id="UP001152759">
    <property type="component" value="Chromosome 6"/>
</dbReference>
<dbReference type="GO" id="GO:0006303">
    <property type="term" value="P:double-strand break repair via nonhomologous end joining"/>
    <property type="evidence" value="ECO:0007669"/>
    <property type="project" value="InterPro"/>
</dbReference>
<evidence type="ECO:0000313" key="14">
    <source>
        <dbReference type="Proteomes" id="UP001152759"/>
    </source>
</evidence>
<dbReference type="SUPFAM" id="SSF53300">
    <property type="entry name" value="vWA-like"/>
    <property type="match status" value="1"/>
</dbReference>
<evidence type="ECO:0000256" key="7">
    <source>
        <dbReference type="ARBA" id="ARBA00023125"/>
    </source>
</evidence>
<keyword evidence="10" id="KW-0539">Nucleus</keyword>
<dbReference type="AlphaFoldDB" id="A0A9P0F701"/>
<dbReference type="GO" id="GO:0006310">
    <property type="term" value="P:DNA recombination"/>
    <property type="evidence" value="ECO:0007669"/>
    <property type="project" value="UniProtKB-KW"/>
</dbReference>
<feature type="compositionally biased region" description="Acidic residues" evidence="11">
    <location>
        <begin position="586"/>
        <end position="595"/>
    </location>
</feature>
<keyword evidence="9" id="KW-0234">DNA repair</keyword>
<evidence type="ECO:0000256" key="4">
    <source>
        <dbReference type="ARBA" id="ARBA00022801"/>
    </source>
</evidence>
<keyword evidence="4" id="KW-0378">Hydrolase</keyword>
<dbReference type="Pfam" id="PF02735">
    <property type="entry name" value="Ku"/>
    <property type="match status" value="1"/>
</dbReference>
<dbReference type="GO" id="GO:0003690">
    <property type="term" value="F:double-stranded DNA binding"/>
    <property type="evidence" value="ECO:0007669"/>
    <property type="project" value="TreeGrafter"/>
</dbReference>
<dbReference type="InterPro" id="IPR036465">
    <property type="entry name" value="vWFA_dom_sf"/>
</dbReference>
<evidence type="ECO:0000256" key="6">
    <source>
        <dbReference type="ARBA" id="ARBA00022840"/>
    </source>
</evidence>
<evidence type="ECO:0000256" key="3">
    <source>
        <dbReference type="ARBA" id="ARBA00022763"/>
    </source>
</evidence>
<evidence type="ECO:0000256" key="2">
    <source>
        <dbReference type="ARBA" id="ARBA00022741"/>
    </source>
</evidence>
<dbReference type="Gene3D" id="3.40.50.410">
    <property type="entry name" value="von Willebrand factor, type A domain"/>
    <property type="match status" value="1"/>
</dbReference>
<proteinExistence type="predicted"/>
<dbReference type="Pfam" id="PF08785">
    <property type="entry name" value="Ku_PK_bind"/>
    <property type="match status" value="1"/>
</dbReference>
<dbReference type="InterPro" id="IPR016194">
    <property type="entry name" value="SPOC-like_C_dom_sf"/>
</dbReference>
<dbReference type="SUPFAM" id="SSF100939">
    <property type="entry name" value="SPOC domain-like"/>
    <property type="match status" value="1"/>
</dbReference>
<dbReference type="InterPro" id="IPR036494">
    <property type="entry name" value="Ku_C_sf"/>
</dbReference>
<dbReference type="InterPro" id="IPR006164">
    <property type="entry name" value="DNA_bd_Ku70/Ku80"/>
</dbReference>
<keyword evidence="8" id="KW-0233">DNA recombination</keyword>
<keyword evidence="7" id="KW-0238">DNA-binding</keyword>
<keyword evidence="6" id="KW-0067">ATP-binding</keyword>
<protein>
    <recommendedName>
        <fullName evidence="12">Ku domain-containing protein</fullName>
    </recommendedName>
</protein>